<keyword evidence="2" id="KW-0472">Membrane</keyword>
<feature type="compositionally biased region" description="Basic residues" evidence="1">
    <location>
        <begin position="33"/>
        <end position="47"/>
    </location>
</feature>
<feature type="compositionally biased region" description="Low complexity" evidence="1">
    <location>
        <begin position="48"/>
        <end position="79"/>
    </location>
</feature>
<protein>
    <submittedName>
        <fullName evidence="3">Uncharacterized protein</fullName>
    </submittedName>
</protein>
<feature type="compositionally biased region" description="Basic and acidic residues" evidence="1">
    <location>
        <begin position="95"/>
        <end position="113"/>
    </location>
</feature>
<keyword evidence="2" id="KW-1133">Transmembrane helix</keyword>
<evidence type="ECO:0000313" key="4">
    <source>
        <dbReference type="Proteomes" id="UP000823388"/>
    </source>
</evidence>
<keyword evidence="2" id="KW-0812">Transmembrane</keyword>
<feature type="compositionally biased region" description="Low complexity" evidence="1">
    <location>
        <begin position="170"/>
        <end position="180"/>
    </location>
</feature>
<evidence type="ECO:0000256" key="2">
    <source>
        <dbReference type="SAM" id="Phobius"/>
    </source>
</evidence>
<evidence type="ECO:0000256" key="1">
    <source>
        <dbReference type="SAM" id="MobiDB-lite"/>
    </source>
</evidence>
<feature type="region of interest" description="Disordered" evidence="1">
    <location>
        <begin position="1"/>
        <end position="113"/>
    </location>
</feature>
<feature type="transmembrane region" description="Helical" evidence="2">
    <location>
        <begin position="232"/>
        <end position="252"/>
    </location>
</feature>
<proteinExistence type="predicted"/>
<keyword evidence="4" id="KW-1185">Reference proteome</keyword>
<organism evidence="3 4">
    <name type="scientific">Panicum virgatum</name>
    <name type="common">Blackwell switchgrass</name>
    <dbReference type="NCBI Taxonomy" id="38727"/>
    <lineage>
        <taxon>Eukaryota</taxon>
        <taxon>Viridiplantae</taxon>
        <taxon>Streptophyta</taxon>
        <taxon>Embryophyta</taxon>
        <taxon>Tracheophyta</taxon>
        <taxon>Spermatophyta</taxon>
        <taxon>Magnoliopsida</taxon>
        <taxon>Liliopsida</taxon>
        <taxon>Poales</taxon>
        <taxon>Poaceae</taxon>
        <taxon>PACMAD clade</taxon>
        <taxon>Panicoideae</taxon>
        <taxon>Panicodae</taxon>
        <taxon>Paniceae</taxon>
        <taxon>Panicinae</taxon>
        <taxon>Panicum</taxon>
        <taxon>Panicum sect. Hiantes</taxon>
    </lineage>
</organism>
<sequence>MKKNTTDSCQHPPQRPNPTSRARGICLASVSILRHRQAAKQRRRRRGWPPMSTTSGSPGTPSRGWPSARGHSSGSPGTPSRRRASARGHNGGRALDSEAKMEEESSVHAQKQIEKMKRVAARALDRAVARTREAATRSLDKAAAYAEGAISGSLNESLLMPQSTWNSNVTPTPSSAPTPAIGTDMGAVTNPPMPKEEDETWNKRQIMYILVLTTTVGLVFLIYPLLPPVYGRLILLTVAAVWGCGHCWLALWSGRQFQM</sequence>
<comment type="caution">
    <text evidence="3">The sequence shown here is derived from an EMBL/GenBank/DDBJ whole genome shotgun (WGS) entry which is preliminary data.</text>
</comment>
<name>A0A8T0W0L4_PANVG</name>
<evidence type="ECO:0000313" key="3">
    <source>
        <dbReference type="EMBL" id="KAG2640217.1"/>
    </source>
</evidence>
<feature type="compositionally biased region" description="Polar residues" evidence="1">
    <location>
        <begin position="1"/>
        <end position="11"/>
    </location>
</feature>
<feature type="region of interest" description="Disordered" evidence="1">
    <location>
        <begin position="163"/>
        <end position="197"/>
    </location>
</feature>
<reference evidence="3" key="1">
    <citation type="submission" date="2020-05" db="EMBL/GenBank/DDBJ databases">
        <title>WGS assembly of Panicum virgatum.</title>
        <authorList>
            <person name="Lovell J.T."/>
            <person name="Jenkins J."/>
            <person name="Shu S."/>
            <person name="Juenger T.E."/>
            <person name="Schmutz J."/>
        </authorList>
    </citation>
    <scope>NUCLEOTIDE SEQUENCE</scope>
    <source>
        <strain evidence="3">AP13</strain>
    </source>
</reference>
<feature type="transmembrane region" description="Helical" evidence="2">
    <location>
        <begin position="206"/>
        <end position="226"/>
    </location>
</feature>
<dbReference type="Proteomes" id="UP000823388">
    <property type="component" value="Chromosome 2K"/>
</dbReference>
<accession>A0A8T0W0L4</accession>
<gene>
    <name evidence="3" type="ORF">PVAP13_2KG058300</name>
</gene>
<dbReference type="EMBL" id="CM029039">
    <property type="protein sequence ID" value="KAG2640217.1"/>
    <property type="molecule type" value="Genomic_DNA"/>
</dbReference>
<dbReference type="AlphaFoldDB" id="A0A8T0W0L4"/>